<evidence type="ECO:0000313" key="4">
    <source>
        <dbReference type="Proteomes" id="UP001339962"/>
    </source>
</evidence>
<organism evidence="2 4">
    <name type="scientific">Anoxybacteroides rupiense</name>
    <dbReference type="NCBI Taxonomy" id="311460"/>
    <lineage>
        <taxon>Bacteria</taxon>
        <taxon>Bacillati</taxon>
        <taxon>Bacillota</taxon>
        <taxon>Bacilli</taxon>
        <taxon>Bacillales</taxon>
        <taxon>Anoxybacillaceae</taxon>
        <taxon>Anoxybacteroides</taxon>
    </lineage>
</organism>
<accession>A0ABD5IRN8</accession>
<dbReference type="EMBL" id="JAQOTG010000002">
    <property type="protein sequence ID" value="MDE8562999.1"/>
    <property type="molecule type" value="Genomic_DNA"/>
</dbReference>
<protein>
    <recommendedName>
        <fullName evidence="5">DUF4399 domain-containing protein</fullName>
    </recommendedName>
</protein>
<evidence type="ECO:0000313" key="3">
    <source>
        <dbReference type="Proteomes" id="UP001213979"/>
    </source>
</evidence>
<dbReference type="EMBL" id="JARTLI010000002">
    <property type="protein sequence ID" value="MED5050374.1"/>
    <property type="molecule type" value="Genomic_DNA"/>
</dbReference>
<dbReference type="AlphaFoldDB" id="A0ABD5IRN8"/>
<comment type="caution">
    <text evidence="2">The sequence shown here is derived from an EMBL/GenBank/DDBJ whole genome shotgun (WGS) entry which is preliminary data.</text>
</comment>
<name>A0ABD5IRN8_9BACL</name>
<reference evidence="1 3" key="1">
    <citation type="submission" date="2023-01" db="EMBL/GenBank/DDBJ databases">
        <title>Genome-based reclassification of Anoxybacillus geothermalis as a later heterotypic synonym of Anoxybacillus rupiensis.</title>
        <authorList>
            <person name="Inan Bektas K."/>
            <person name="Canakci S."/>
            <person name="Belduz A.A."/>
            <person name="Guler H.H."/>
        </authorList>
    </citation>
    <scope>NUCLEOTIDE SEQUENCE [LARGE SCALE GENOMIC DNA]</scope>
    <source>
        <strain evidence="1 3">DSM 17127</strain>
    </source>
</reference>
<keyword evidence="3" id="KW-1185">Reference proteome</keyword>
<dbReference type="Proteomes" id="UP001339962">
    <property type="component" value="Unassembled WGS sequence"/>
</dbReference>
<reference evidence="2 4" key="2">
    <citation type="submission" date="2023-03" db="EMBL/GenBank/DDBJ databases">
        <title>Bacillus Genome Sequencing.</title>
        <authorList>
            <person name="Dunlap C."/>
        </authorList>
    </citation>
    <scope>NUCLEOTIDE SEQUENCE [LARGE SCALE GENOMIC DNA]</scope>
    <source>
        <strain evidence="2 4">NRS-38</strain>
    </source>
</reference>
<evidence type="ECO:0000313" key="1">
    <source>
        <dbReference type="EMBL" id="MDE8562999.1"/>
    </source>
</evidence>
<gene>
    <name evidence="2" type="ORF">P9850_00640</name>
    <name evidence="1" type="ORF">PNH38_03765</name>
</gene>
<evidence type="ECO:0008006" key="5">
    <source>
        <dbReference type="Google" id="ProtNLM"/>
    </source>
</evidence>
<dbReference type="Proteomes" id="UP001213979">
    <property type="component" value="Unassembled WGS sequence"/>
</dbReference>
<proteinExistence type="predicted"/>
<evidence type="ECO:0000313" key="2">
    <source>
        <dbReference type="EMBL" id="MED5050374.1"/>
    </source>
</evidence>
<sequence length="104" mass="11521">MQQVSAAVSMQAPAAQTMHVKHEMRGKDVLVECVVDHFSFTKGDKAHGNGHINVYLNGQKINEVFTAAFVLRGLPSGKHQIRLELVRDDESKYGVSSEFEVNIP</sequence>